<dbReference type="InterPro" id="IPR008168">
    <property type="entry name" value="Cyt_C_IC"/>
</dbReference>
<evidence type="ECO:0000256" key="4">
    <source>
        <dbReference type="ARBA" id="ARBA00022982"/>
    </source>
</evidence>
<dbReference type="PANTHER" id="PTHR33751:SF1">
    <property type="entry name" value="CBB3-TYPE CYTOCHROME C OXIDASE SUBUNIT FIXP"/>
    <property type="match status" value="1"/>
</dbReference>
<dbReference type="InterPro" id="IPR032858">
    <property type="entry name" value="CcoP_N"/>
</dbReference>
<evidence type="ECO:0000256" key="1">
    <source>
        <dbReference type="ARBA" id="ARBA00022448"/>
    </source>
</evidence>
<keyword evidence="1" id="KW-0813">Transport</keyword>
<dbReference type="SUPFAM" id="SSF46626">
    <property type="entry name" value="Cytochrome c"/>
    <property type="match status" value="1"/>
</dbReference>
<keyword evidence="7" id="KW-1133">Transmembrane helix</keyword>
<dbReference type="GO" id="GO:0020037">
    <property type="term" value="F:heme binding"/>
    <property type="evidence" value="ECO:0007669"/>
    <property type="project" value="InterPro"/>
</dbReference>
<keyword evidence="7" id="KW-0812">Transmembrane</keyword>
<evidence type="ECO:0000256" key="5">
    <source>
        <dbReference type="ARBA" id="ARBA00023004"/>
    </source>
</evidence>
<dbReference type="GO" id="GO:0005506">
    <property type="term" value="F:iron ion binding"/>
    <property type="evidence" value="ECO:0007669"/>
    <property type="project" value="InterPro"/>
</dbReference>
<evidence type="ECO:0000256" key="6">
    <source>
        <dbReference type="PROSITE-ProRule" id="PRU00433"/>
    </source>
</evidence>
<gene>
    <name evidence="9" type="ORF">MYMAC_005335</name>
</gene>
<reference evidence="9 10" key="1">
    <citation type="submission" date="2017-06" db="EMBL/GenBank/DDBJ databases">
        <title>Sequencing and comparative analysis of myxobacterial genomes.</title>
        <authorList>
            <person name="Rupp O."/>
            <person name="Goesmann A."/>
            <person name="Sogaard-Andersen L."/>
        </authorList>
    </citation>
    <scope>NUCLEOTIDE SEQUENCE [LARGE SCALE GENOMIC DNA]</scope>
    <source>
        <strain evidence="9 10">DSM 14697</strain>
    </source>
</reference>
<protein>
    <submittedName>
        <fullName evidence="9">Cytochrome oxidase subunit III</fullName>
    </submittedName>
</protein>
<dbReference type="PRINTS" id="PR00605">
    <property type="entry name" value="CYTCHROMECIC"/>
</dbReference>
<sequence>MSSDKPLVHSVYDGIEEHDNHLPNWWLFILWTSIVFSAGYWFWYHIAEAGPGQLGEYAAESAEVAKRASGNKPASDDMLLALAKDPASVDSGKQVFQANCAACHGAQGQGLIGPNLTDAYWMHGGGPMAIHKVVADGVVAKGMPAWERTLGAERVKAVTAYLLTLKGTHAPGGKEPQGEAEQP</sequence>
<dbReference type="KEGG" id="mmas:MYMAC_005335"/>
<keyword evidence="3 6" id="KW-0479">Metal-binding</keyword>
<dbReference type="Gene3D" id="6.10.280.130">
    <property type="match status" value="1"/>
</dbReference>
<dbReference type="GO" id="GO:0009055">
    <property type="term" value="F:electron transfer activity"/>
    <property type="evidence" value="ECO:0007669"/>
    <property type="project" value="InterPro"/>
</dbReference>
<keyword evidence="2 6" id="KW-0349">Heme</keyword>
<dbReference type="RefSeq" id="WP_095960152.1">
    <property type="nucleotide sequence ID" value="NZ_CP022203.1"/>
</dbReference>
<dbReference type="AlphaFoldDB" id="A0A250K247"/>
<dbReference type="Gene3D" id="1.10.760.10">
    <property type="entry name" value="Cytochrome c-like domain"/>
    <property type="match status" value="1"/>
</dbReference>
<dbReference type="InterPro" id="IPR050597">
    <property type="entry name" value="Cytochrome_c_Oxidase_Subunit"/>
</dbReference>
<keyword evidence="5 6" id="KW-0408">Iron</keyword>
<evidence type="ECO:0000313" key="9">
    <source>
        <dbReference type="EMBL" id="ATB49681.1"/>
    </source>
</evidence>
<evidence type="ECO:0000313" key="10">
    <source>
        <dbReference type="Proteomes" id="UP000217343"/>
    </source>
</evidence>
<dbReference type="Proteomes" id="UP000217343">
    <property type="component" value="Chromosome"/>
</dbReference>
<dbReference type="InterPro" id="IPR038414">
    <property type="entry name" value="CcoP_N_sf"/>
</dbReference>
<dbReference type="EMBL" id="CP022203">
    <property type="protein sequence ID" value="ATB49681.1"/>
    <property type="molecule type" value="Genomic_DNA"/>
</dbReference>
<dbReference type="Pfam" id="PF14715">
    <property type="entry name" value="FixP_N"/>
    <property type="match status" value="1"/>
</dbReference>
<dbReference type="PROSITE" id="PS51007">
    <property type="entry name" value="CYTC"/>
    <property type="match status" value="1"/>
</dbReference>
<evidence type="ECO:0000259" key="8">
    <source>
        <dbReference type="PROSITE" id="PS51007"/>
    </source>
</evidence>
<accession>A0A250K247</accession>
<dbReference type="InterPro" id="IPR009056">
    <property type="entry name" value="Cyt_c-like_dom"/>
</dbReference>
<evidence type="ECO:0000256" key="7">
    <source>
        <dbReference type="SAM" id="Phobius"/>
    </source>
</evidence>
<name>A0A250K247_9BACT</name>
<feature type="transmembrane region" description="Helical" evidence="7">
    <location>
        <begin position="25"/>
        <end position="44"/>
    </location>
</feature>
<evidence type="ECO:0000256" key="3">
    <source>
        <dbReference type="ARBA" id="ARBA00022723"/>
    </source>
</evidence>
<dbReference type="OrthoDB" id="9811281at2"/>
<keyword evidence="4" id="KW-0249">Electron transport</keyword>
<keyword evidence="7" id="KW-0472">Membrane</keyword>
<dbReference type="InterPro" id="IPR036909">
    <property type="entry name" value="Cyt_c-like_dom_sf"/>
</dbReference>
<proteinExistence type="predicted"/>
<dbReference type="PANTHER" id="PTHR33751">
    <property type="entry name" value="CBB3-TYPE CYTOCHROME C OXIDASE SUBUNIT FIXP"/>
    <property type="match status" value="1"/>
</dbReference>
<organism evidence="9 10">
    <name type="scientific">Corallococcus macrosporus DSM 14697</name>
    <dbReference type="NCBI Taxonomy" id="1189310"/>
    <lineage>
        <taxon>Bacteria</taxon>
        <taxon>Pseudomonadati</taxon>
        <taxon>Myxococcota</taxon>
        <taxon>Myxococcia</taxon>
        <taxon>Myxococcales</taxon>
        <taxon>Cystobacterineae</taxon>
        <taxon>Myxococcaceae</taxon>
        <taxon>Corallococcus</taxon>
    </lineage>
</organism>
<feature type="domain" description="Cytochrome c" evidence="8">
    <location>
        <begin position="87"/>
        <end position="166"/>
    </location>
</feature>
<dbReference type="Pfam" id="PF13442">
    <property type="entry name" value="Cytochrome_CBB3"/>
    <property type="match status" value="1"/>
</dbReference>
<keyword evidence="10" id="KW-1185">Reference proteome</keyword>
<evidence type="ECO:0000256" key="2">
    <source>
        <dbReference type="ARBA" id="ARBA00022617"/>
    </source>
</evidence>